<evidence type="ECO:0000256" key="2">
    <source>
        <dbReference type="ARBA" id="ARBA00022723"/>
    </source>
</evidence>
<dbReference type="InterPro" id="IPR036866">
    <property type="entry name" value="RibonucZ/Hydroxyglut_hydro"/>
</dbReference>
<dbReference type="PANTHER" id="PTHR42978">
    <property type="entry name" value="QUORUM-QUENCHING LACTONASE YTNP-RELATED-RELATED"/>
    <property type="match status" value="1"/>
</dbReference>
<evidence type="ECO:0000256" key="3">
    <source>
        <dbReference type="ARBA" id="ARBA00022801"/>
    </source>
</evidence>
<evidence type="ECO:0000256" key="1">
    <source>
        <dbReference type="ARBA" id="ARBA00007749"/>
    </source>
</evidence>
<dbReference type="SMART" id="SM00849">
    <property type="entry name" value="Lactamase_B"/>
    <property type="match status" value="1"/>
</dbReference>
<sequence length="286" mass="30596">MTSTTIDHRLTRPAGIRTIQLGRLTVSYVPDGHVQLPGRSWLPTTTDEFWAEHPEYLDDAGNLIASIGGLLVEYGERAMLIDAGFGPLSTPAEPGNAHGAIQGGALLDNLAALGRTPQEIEAVAVTHLHVDHLGWLWQPTADRLPFAGARIHIAEAEWARPDLAIAEGTGQEILDIMAPQVRTVTDGEGIFPGVHVRIAAGHTVGHTTYVLSSGGQRLIAFGDALHSPVQIGHPELHAAPDHDVAESTEARRRLIAELAGPDTLGFGNHFADVQFGRVQDDAWLPA</sequence>
<accession>A0A7W5YST0</accession>
<evidence type="ECO:0000259" key="5">
    <source>
        <dbReference type="SMART" id="SM00849"/>
    </source>
</evidence>
<protein>
    <submittedName>
        <fullName evidence="6">Glyoxylase-like metal-dependent hydrolase (Beta-lactamase superfamily II)</fullName>
    </submittedName>
</protein>
<keyword evidence="7" id="KW-1185">Reference proteome</keyword>
<dbReference type="InterPro" id="IPR001279">
    <property type="entry name" value="Metallo-B-lactamas"/>
</dbReference>
<keyword evidence="4" id="KW-0862">Zinc</keyword>
<dbReference type="Gene3D" id="3.60.15.10">
    <property type="entry name" value="Ribonuclease Z/Hydroxyacylglutathione hydrolase-like"/>
    <property type="match status" value="1"/>
</dbReference>
<comment type="similarity">
    <text evidence="1">Belongs to the metallo-beta-lactamase superfamily.</text>
</comment>
<proteinExistence type="inferred from homology"/>
<evidence type="ECO:0000256" key="4">
    <source>
        <dbReference type="ARBA" id="ARBA00022833"/>
    </source>
</evidence>
<dbReference type="SUPFAM" id="SSF56281">
    <property type="entry name" value="Metallo-hydrolase/oxidoreductase"/>
    <property type="match status" value="1"/>
</dbReference>
<dbReference type="EMBL" id="JACIBV010000001">
    <property type="protein sequence ID" value="MBB3732772.1"/>
    <property type="molecule type" value="Genomic_DNA"/>
</dbReference>
<name>A0A7W5YST0_9ACTN</name>
<evidence type="ECO:0000313" key="7">
    <source>
        <dbReference type="Proteomes" id="UP000579945"/>
    </source>
</evidence>
<feature type="domain" description="Metallo-beta-lactamase" evidence="5">
    <location>
        <begin position="66"/>
        <end position="269"/>
    </location>
</feature>
<dbReference type="AlphaFoldDB" id="A0A7W5YST0"/>
<comment type="caution">
    <text evidence="6">The sequence shown here is derived from an EMBL/GenBank/DDBJ whole genome shotgun (WGS) entry which is preliminary data.</text>
</comment>
<dbReference type="RefSeq" id="WP_183659758.1">
    <property type="nucleotide sequence ID" value="NZ_JACIBV010000001.1"/>
</dbReference>
<dbReference type="GO" id="GO:0016787">
    <property type="term" value="F:hydrolase activity"/>
    <property type="evidence" value="ECO:0007669"/>
    <property type="project" value="UniProtKB-KW"/>
</dbReference>
<gene>
    <name evidence="6" type="ORF">FHR33_008632</name>
</gene>
<evidence type="ECO:0000313" key="6">
    <source>
        <dbReference type="EMBL" id="MBB3732772.1"/>
    </source>
</evidence>
<organism evidence="6 7">
    <name type="scientific">Nonomuraea dietziae</name>
    <dbReference type="NCBI Taxonomy" id="65515"/>
    <lineage>
        <taxon>Bacteria</taxon>
        <taxon>Bacillati</taxon>
        <taxon>Actinomycetota</taxon>
        <taxon>Actinomycetes</taxon>
        <taxon>Streptosporangiales</taxon>
        <taxon>Streptosporangiaceae</taxon>
        <taxon>Nonomuraea</taxon>
    </lineage>
</organism>
<keyword evidence="2" id="KW-0479">Metal-binding</keyword>
<reference evidence="6 7" key="1">
    <citation type="submission" date="2020-08" db="EMBL/GenBank/DDBJ databases">
        <title>Sequencing the genomes of 1000 actinobacteria strains.</title>
        <authorList>
            <person name="Klenk H.-P."/>
        </authorList>
    </citation>
    <scope>NUCLEOTIDE SEQUENCE [LARGE SCALE GENOMIC DNA]</scope>
    <source>
        <strain evidence="6 7">DSM 44320</strain>
    </source>
</reference>
<dbReference type="Pfam" id="PF00753">
    <property type="entry name" value="Lactamase_B"/>
    <property type="match status" value="1"/>
</dbReference>
<dbReference type="Proteomes" id="UP000579945">
    <property type="component" value="Unassembled WGS sequence"/>
</dbReference>
<dbReference type="GeneID" id="95394785"/>
<keyword evidence="3 6" id="KW-0378">Hydrolase</keyword>
<dbReference type="GO" id="GO:0046872">
    <property type="term" value="F:metal ion binding"/>
    <property type="evidence" value="ECO:0007669"/>
    <property type="project" value="UniProtKB-KW"/>
</dbReference>
<dbReference type="PANTHER" id="PTHR42978:SF6">
    <property type="entry name" value="QUORUM-QUENCHING LACTONASE YTNP-RELATED"/>
    <property type="match status" value="1"/>
</dbReference>
<dbReference type="InterPro" id="IPR051013">
    <property type="entry name" value="MBL_superfamily_lactonases"/>
</dbReference>